<name>A0A382BHW9_9ZZZZ</name>
<dbReference type="SUPFAM" id="SSF54909">
    <property type="entry name" value="Dimeric alpha+beta barrel"/>
    <property type="match status" value="1"/>
</dbReference>
<proteinExistence type="predicted"/>
<dbReference type="AlphaFoldDB" id="A0A382BHW9"/>
<dbReference type="Gene3D" id="3.30.70.100">
    <property type="match status" value="1"/>
</dbReference>
<organism evidence="1">
    <name type="scientific">marine metagenome</name>
    <dbReference type="NCBI Taxonomy" id="408172"/>
    <lineage>
        <taxon>unclassified sequences</taxon>
        <taxon>metagenomes</taxon>
        <taxon>ecological metagenomes</taxon>
    </lineage>
</organism>
<evidence type="ECO:0008006" key="2">
    <source>
        <dbReference type="Google" id="ProtNLM"/>
    </source>
</evidence>
<accession>A0A382BHW9</accession>
<evidence type="ECO:0000313" key="1">
    <source>
        <dbReference type="EMBL" id="SVB13418.1"/>
    </source>
</evidence>
<sequence>MTEREKMTMVSQLRIYTINRGMMDSWLNLFHNHLKPNHEKYGIPIESSWVNADRTEFIWVRSFDNVEVIQAKEDEYYSSPERIALGDQPKVHIAKTEVRVIEPTNS</sequence>
<dbReference type="EMBL" id="UINC01029901">
    <property type="protein sequence ID" value="SVB13418.1"/>
    <property type="molecule type" value="Genomic_DNA"/>
</dbReference>
<protein>
    <recommendedName>
        <fullName evidence="2">NIPSNAP domain-containing protein</fullName>
    </recommendedName>
</protein>
<gene>
    <name evidence="1" type="ORF">METZ01_LOCUS166272</name>
</gene>
<dbReference type="InterPro" id="IPR011008">
    <property type="entry name" value="Dimeric_a/b-barrel"/>
</dbReference>
<reference evidence="1" key="1">
    <citation type="submission" date="2018-05" db="EMBL/GenBank/DDBJ databases">
        <authorList>
            <person name="Lanie J.A."/>
            <person name="Ng W.-L."/>
            <person name="Kazmierczak K.M."/>
            <person name="Andrzejewski T.M."/>
            <person name="Davidsen T.M."/>
            <person name="Wayne K.J."/>
            <person name="Tettelin H."/>
            <person name="Glass J.I."/>
            <person name="Rusch D."/>
            <person name="Podicherti R."/>
            <person name="Tsui H.-C.T."/>
            <person name="Winkler M.E."/>
        </authorList>
    </citation>
    <scope>NUCLEOTIDE SEQUENCE</scope>
</reference>